<feature type="region of interest" description="Disordered" evidence="1">
    <location>
        <begin position="29"/>
        <end position="66"/>
    </location>
</feature>
<dbReference type="HOGENOM" id="CLU_645100_0_0_11"/>
<evidence type="ECO:0000256" key="1">
    <source>
        <dbReference type="SAM" id="MobiDB-lite"/>
    </source>
</evidence>
<sequence precursor="true">MIPIILIAIAWWAGSGVVATVKAARASTPATAGGGATAGAGPKTAGARNTGKGAPSSGSSPSLGPGDITFGQWQRSLYRRWKTKTRAHLPGRRLGGKLADLFGDATAASLAGAAIFGLGFVSGATWTAKKRTARGTQNKTQRQSRTPKNGSASTAGRRWSRPGTPSGGTTGFSLRRRGAQQPNVPPHSSARPDDAVIDAELTDDIQAPVTTPSQFASSEYADIVNQPELPAHPTAIITAPNGHAMAAEILTIHDLFRWAKNAFAYAVSAVEQSTVRANSAIERAANALVRSSTAVARHETAVATANKARQHAAQLEETAARFSVLRVDNASMTSIGVGITTAVGLAQTEQRRADAEAVVAEIAASLAAAEQIAAECNQASAQAAILHAEAVKNMHDTVQRHQGPHSEAQAMTGNAAAHQTVLAIN</sequence>
<accession>C7Q1A6</accession>
<feature type="region of interest" description="Disordered" evidence="1">
    <location>
        <begin position="129"/>
        <end position="192"/>
    </location>
</feature>
<dbReference type="AlphaFoldDB" id="C7Q1A6"/>
<reference evidence="2 3" key="1">
    <citation type="journal article" date="2009" name="Stand. Genomic Sci.">
        <title>Complete genome sequence of Catenulispora acidiphila type strain (ID 139908).</title>
        <authorList>
            <person name="Copeland A."/>
            <person name="Lapidus A."/>
            <person name="Glavina Del Rio T."/>
            <person name="Nolan M."/>
            <person name="Lucas S."/>
            <person name="Chen F."/>
            <person name="Tice H."/>
            <person name="Cheng J.F."/>
            <person name="Bruce D."/>
            <person name="Goodwin L."/>
            <person name="Pitluck S."/>
            <person name="Mikhailova N."/>
            <person name="Pati A."/>
            <person name="Ivanova N."/>
            <person name="Mavromatis K."/>
            <person name="Chen A."/>
            <person name="Palaniappan K."/>
            <person name="Chain P."/>
            <person name="Land M."/>
            <person name="Hauser L."/>
            <person name="Chang Y.J."/>
            <person name="Jeffries C.D."/>
            <person name="Chertkov O."/>
            <person name="Brettin T."/>
            <person name="Detter J.C."/>
            <person name="Han C."/>
            <person name="Ali Z."/>
            <person name="Tindall B.J."/>
            <person name="Goker M."/>
            <person name="Bristow J."/>
            <person name="Eisen J.A."/>
            <person name="Markowitz V."/>
            <person name="Hugenholtz P."/>
            <person name="Kyrpides N.C."/>
            <person name="Klenk H.P."/>
        </authorList>
    </citation>
    <scope>NUCLEOTIDE SEQUENCE [LARGE SCALE GENOMIC DNA]</scope>
    <source>
        <strain evidence="3">DSM 44928 / JCM 14897 / NBRC 102108 / NRRL B-24433 / ID139908</strain>
    </source>
</reference>
<feature type="compositionally biased region" description="Polar residues" evidence="1">
    <location>
        <begin position="134"/>
        <end position="154"/>
    </location>
</feature>
<evidence type="ECO:0000313" key="2">
    <source>
        <dbReference type="EMBL" id="ACU71781.1"/>
    </source>
</evidence>
<dbReference type="STRING" id="479433.Caci_2872"/>
<organism evidence="2 3">
    <name type="scientific">Catenulispora acidiphila (strain DSM 44928 / JCM 14897 / NBRC 102108 / NRRL B-24433 / ID139908)</name>
    <dbReference type="NCBI Taxonomy" id="479433"/>
    <lineage>
        <taxon>Bacteria</taxon>
        <taxon>Bacillati</taxon>
        <taxon>Actinomycetota</taxon>
        <taxon>Actinomycetes</taxon>
        <taxon>Catenulisporales</taxon>
        <taxon>Catenulisporaceae</taxon>
        <taxon>Catenulispora</taxon>
    </lineage>
</organism>
<dbReference type="Proteomes" id="UP000000851">
    <property type="component" value="Chromosome"/>
</dbReference>
<gene>
    <name evidence="2" type="ordered locus">Caci_2872</name>
</gene>
<name>C7Q1A6_CATAD</name>
<dbReference type="InParanoid" id="C7Q1A6"/>
<keyword evidence="3" id="KW-1185">Reference proteome</keyword>
<proteinExistence type="predicted"/>
<dbReference type="RefSeq" id="WP_012787074.1">
    <property type="nucleotide sequence ID" value="NC_013131.1"/>
</dbReference>
<protein>
    <submittedName>
        <fullName evidence="2">Uncharacterized protein</fullName>
    </submittedName>
</protein>
<evidence type="ECO:0000313" key="3">
    <source>
        <dbReference type="Proteomes" id="UP000000851"/>
    </source>
</evidence>
<dbReference type="KEGG" id="cai:Caci_2872"/>
<feature type="compositionally biased region" description="Low complexity" evidence="1">
    <location>
        <begin position="39"/>
        <end position="66"/>
    </location>
</feature>
<dbReference type="EMBL" id="CP001700">
    <property type="protein sequence ID" value="ACU71781.1"/>
    <property type="molecule type" value="Genomic_DNA"/>
</dbReference>